<keyword evidence="2" id="KW-1185">Reference proteome</keyword>
<proteinExistence type="predicted"/>
<comment type="caution">
    <text evidence="1">The sequence shown here is derived from an EMBL/GenBank/DDBJ whole genome shotgun (WGS) entry which is preliminary data.</text>
</comment>
<evidence type="ECO:0000313" key="1">
    <source>
        <dbReference type="EMBL" id="MDF0592757.1"/>
    </source>
</evidence>
<organism evidence="1 2">
    <name type="scientific">Candidatus Methanocrinis alkalitolerans</name>
    <dbReference type="NCBI Taxonomy" id="3033395"/>
    <lineage>
        <taxon>Archaea</taxon>
        <taxon>Methanobacteriati</taxon>
        <taxon>Methanobacteriota</taxon>
        <taxon>Stenosarchaea group</taxon>
        <taxon>Methanomicrobia</taxon>
        <taxon>Methanotrichales</taxon>
        <taxon>Methanotrichaceae</taxon>
        <taxon>Methanocrinis</taxon>
    </lineage>
</organism>
<accession>A0ABT5XDJ5</accession>
<dbReference type="Proteomes" id="UP001215956">
    <property type="component" value="Unassembled WGS sequence"/>
</dbReference>
<gene>
    <name evidence="1" type="ORF">P0O24_04080</name>
</gene>
<protein>
    <submittedName>
        <fullName evidence="1">Uncharacterized protein</fullName>
    </submittedName>
</protein>
<evidence type="ECO:0000313" key="2">
    <source>
        <dbReference type="Proteomes" id="UP001215956"/>
    </source>
</evidence>
<dbReference type="RefSeq" id="WP_316968464.1">
    <property type="nucleotide sequence ID" value="NZ_JARFPL010000009.1"/>
</dbReference>
<name>A0ABT5XDJ5_9EURY</name>
<sequence>MDSEEIAEKYPTKDLRPIAEKYGVKTLCAKKIGNYSAIPNRPHDADFDYNGMPINNLHQNEKRYPMPRLLEVSFLELATRDL</sequence>
<reference evidence="1 2" key="1">
    <citation type="submission" date="2023-03" db="EMBL/GenBank/DDBJ databases">
        <title>Whole genome sequencing of Methanotrichaceae archaeon M04Ac.</title>
        <authorList>
            <person name="Khomyakova M.A."/>
            <person name="Merkel A.Y."/>
            <person name="Slobodkin A.I."/>
        </authorList>
    </citation>
    <scope>NUCLEOTIDE SEQUENCE [LARGE SCALE GENOMIC DNA]</scope>
    <source>
        <strain evidence="1 2">M04Ac</strain>
    </source>
</reference>
<dbReference type="EMBL" id="JARFPL010000009">
    <property type="protein sequence ID" value="MDF0592757.1"/>
    <property type="molecule type" value="Genomic_DNA"/>
</dbReference>